<reference evidence="2" key="1">
    <citation type="journal article" date="2022" name="Nat. Commun.">
        <title>Chromosome evolution and the genetic basis of agronomically important traits in greater yam.</title>
        <authorList>
            <person name="Bredeson J.V."/>
            <person name="Lyons J.B."/>
            <person name="Oniyinde I.O."/>
            <person name="Okereke N.R."/>
            <person name="Kolade O."/>
            <person name="Nnabue I."/>
            <person name="Nwadili C.O."/>
            <person name="Hribova E."/>
            <person name="Parker M."/>
            <person name="Nwogha J."/>
            <person name="Shu S."/>
            <person name="Carlson J."/>
            <person name="Kariba R."/>
            <person name="Muthemba S."/>
            <person name="Knop K."/>
            <person name="Barton G.J."/>
            <person name="Sherwood A.V."/>
            <person name="Lopez-Montes A."/>
            <person name="Asiedu R."/>
            <person name="Jamnadass R."/>
            <person name="Muchugi A."/>
            <person name="Goodstein D."/>
            <person name="Egesi C.N."/>
            <person name="Featherston J."/>
            <person name="Asfaw A."/>
            <person name="Simpson G.G."/>
            <person name="Dolezel J."/>
            <person name="Hendre P.S."/>
            <person name="Van Deynze A."/>
            <person name="Kumar P.L."/>
            <person name="Obidiegwu J.E."/>
            <person name="Bhattacharjee R."/>
            <person name="Rokhsar D.S."/>
        </authorList>
    </citation>
    <scope>NUCLEOTIDE SEQUENCE [LARGE SCALE GENOMIC DNA]</scope>
    <source>
        <strain evidence="2">cv. TDa95/00328</strain>
    </source>
</reference>
<organism evidence="1 2">
    <name type="scientific">Dioscorea alata</name>
    <name type="common">Purple yam</name>
    <dbReference type="NCBI Taxonomy" id="55571"/>
    <lineage>
        <taxon>Eukaryota</taxon>
        <taxon>Viridiplantae</taxon>
        <taxon>Streptophyta</taxon>
        <taxon>Embryophyta</taxon>
        <taxon>Tracheophyta</taxon>
        <taxon>Spermatophyta</taxon>
        <taxon>Magnoliopsida</taxon>
        <taxon>Liliopsida</taxon>
        <taxon>Dioscoreales</taxon>
        <taxon>Dioscoreaceae</taxon>
        <taxon>Dioscorea</taxon>
    </lineage>
</organism>
<comment type="caution">
    <text evidence="1">The sequence shown here is derived from an EMBL/GenBank/DDBJ whole genome shotgun (WGS) entry which is preliminary data.</text>
</comment>
<evidence type="ECO:0000313" key="2">
    <source>
        <dbReference type="Proteomes" id="UP000827976"/>
    </source>
</evidence>
<name>A0ACB7UBX0_DIOAL</name>
<accession>A0ACB7UBX0</accession>
<evidence type="ECO:0000313" key="1">
    <source>
        <dbReference type="EMBL" id="KAH7657741.1"/>
    </source>
</evidence>
<gene>
    <name evidence="1" type="ORF">IHE45_17G041400</name>
</gene>
<dbReference type="EC" id="2.7.11.1" evidence="1"/>
<protein>
    <submittedName>
        <fullName evidence="1">S-receptor-like serine/threonine-protein kinase protein</fullName>
        <ecNumber evidence="1">2.7.11.1</ecNumber>
    </submittedName>
</protein>
<keyword evidence="1" id="KW-0808">Transferase</keyword>
<dbReference type="EMBL" id="CM037027">
    <property type="protein sequence ID" value="KAH7657741.1"/>
    <property type="molecule type" value="Genomic_DNA"/>
</dbReference>
<dbReference type="Proteomes" id="UP000827976">
    <property type="component" value="Chromosome 17"/>
</dbReference>
<keyword evidence="2" id="KW-1185">Reference proteome</keyword>
<proteinExistence type="predicted"/>
<sequence>MACSTLLAFILLVSIFHVSEAEFVDKTTILFSKNGSTSWKNNNDFIPSVKFIDGTKVRLILLYGPGVLKVGSILGHGCGFVCSPSWNGLCQFAVVLLESSDSKLVNTRTLPQIIWSANRDNLVEENATLEFINGSLILKNSNGDGVWSSKTSSLNVVGMKVADYGPNLVLFNKQNKSVWETFNHPTDTLLSSQFLRKGQSLTSSPKFMNSSTGLFSLSINHNLLTAYVHAEAPIPYLVLGDFSNQSAPEDSLSFVTLQNGHLVLGFKISKEVYCAALDETKWLPASDFMRLDSDGSLRIYSWQWLKGWMVVYDFMEGRDPCQLPLRCGNYGVCRKGQCSCPKSLDEGAYFSPKDDQSPQLGCSQVGIFADGFKLVDFGSLSYFAYSDPESAVHGIQKLDDCKEACLRNSSCEAVFFLYSDSDAFNGLCYLPSIVLSIQAEPVEDPKGASFAVAPAPASTSSLAVLSPRTSASYLKVRVALSGSPAPSSTAVPPPLPTLPSSARKSKKINVFVFFAAVVPAVSVFAVIFVVLLWRRRRRRRHNNDDEFIEQVPGMPVRFSYKELCIATAEFSQKIGRGGFGTVFRGVLNDGTLVAVKRLERDGQGMDEFLAEVKTIGSIHHINLVQLIGFCAEKSHRLLVYEFMTNGSLDTWIFGKRKQEIDWITKVKIITDIAKGLAYLHEECRQRIAHLDVKPHNVLLDDKFNAKVSDFGLAKVIDRDRSQITATVRGTLGYLAPEWQHSEHITVKADIYSFGIVLLEILCCRKNLDYSQNDSRIRLLSLLKRKADENQLISIVHWPKREFYCDEEEEEEEALKLIRLGLWCLNDDYKKRPSMSTVVKFLEGAVELDDQMSFSLSQTMVPSILY</sequence>